<organism evidence="1 2">
    <name type="scientific">Bifidobacterium choerinum</name>
    <dbReference type="NCBI Taxonomy" id="35760"/>
    <lineage>
        <taxon>Bacteria</taxon>
        <taxon>Bacillati</taxon>
        <taxon>Actinomycetota</taxon>
        <taxon>Actinomycetes</taxon>
        <taxon>Bifidobacteriales</taxon>
        <taxon>Bifidobacteriaceae</taxon>
        <taxon>Bifidobacterium</taxon>
    </lineage>
</organism>
<dbReference type="EMBL" id="CP018044">
    <property type="protein sequence ID" value="ATU20357.1"/>
    <property type="molecule type" value="Genomic_DNA"/>
</dbReference>
<sequence>MIAMARLYRSSYSKRCGKRRYPTRDEALLALASCRGSANDDREECRAYPCPQCSGWHLTSIANAEGLTHRHADLCRIGQTAQRVGLRVCAPMPWNAKERSLFVSATLHALDGSGLPVRAWEETWLWRALRNRVEQAERLVYDGVFKHVRPLAQTMARARRLNADDWATPRQTLPLARGFGEECNAWDSPARLWIVAAASV</sequence>
<proteinExistence type="predicted"/>
<evidence type="ECO:0000313" key="1">
    <source>
        <dbReference type="EMBL" id="ATU20357.1"/>
    </source>
</evidence>
<dbReference type="KEGG" id="bcho:BcFMB_04830"/>
<dbReference type="AlphaFoldDB" id="A0A2D3D5F3"/>
<name>A0A2D3D5F3_9BIFI</name>
<accession>A0A2D3D5F3</accession>
<reference evidence="1 2" key="1">
    <citation type="submission" date="2016-11" db="EMBL/GenBank/DDBJ databases">
        <title>complete genome sequence of Bifidobacterium choerinum strain FMB-1.</title>
        <authorList>
            <person name="Park C.-S."/>
            <person name="Jung D.-H."/>
            <person name="Choi D.-S."/>
        </authorList>
    </citation>
    <scope>NUCLEOTIDE SEQUENCE [LARGE SCALE GENOMIC DNA]</scope>
    <source>
        <strain evidence="1 2">FMB-1</strain>
    </source>
</reference>
<evidence type="ECO:0000313" key="2">
    <source>
        <dbReference type="Proteomes" id="UP000229907"/>
    </source>
</evidence>
<dbReference type="Proteomes" id="UP000229907">
    <property type="component" value="Chromosome"/>
</dbReference>
<protein>
    <submittedName>
        <fullName evidence="1">Uncharacterized protein</fullName>
    </submittedName>
</protein>
<gene>
    <name evidence="1" type="ORF">BcFMB_04830</name>
</gene>